<dbReference type="AlphaFoldDB" id="A0AAP3CJ02"/>
<gene>
    <name evidence="2" type="ORF">MOC71_03630</name>
</gene>
<evidence type="ECO:0000259" key="1">
    <source>
        <dbReference type="Pfam" id="PF04073"/>
    </source>
</evidence>
<dbReference type="Proteomes" id="UP001067121">
    <property type="component" value="Unassembled WGS sequence"/>
</dbReference>
<comment type="caution">
    <text evidence="2">The sequence shown here is derived from an EMBL/GenBank/DDBJ whole genome shotgun (WGS) entry which is preliminary data.</text>
</comment>
<evidence type="ECO:0000313" key="3">
    <source>
        <dbReference type="Proteomes" id="UP001067121"/>
    </source>
</evidence>
<dbReference type="InterPro" id="IPR036754">
    <property type="entry name" value="YbaK/aa-tRNA-synt-asso_dom_sf"/>
</dbReference>
<organism evidence="2 3">
    <name type="scientific">Bacillus vallismortis</name>
    <dbReference type="NCBI Taxonomy" id="72361"/>
    <lineage>
        <taxon>Bacteria</taxon>
        <taxon>Bacillati</taxon>
        <taxon>Bacillota</taxon>
        <taxon>Bacilli</taxon>
        <taxon>Bacillales</taxon>
        <taxon>Bacillaceae</taxon>
        <taxon>Bacillus</taxon>
    </lineage>
</organism>
<name>A0AAP3CJ02_BACVA</name>
<dbReference type="CDD" id="cd04332">
    <property type="entry name" value="YbaK_like"/>
    <property type="match status" value="1"/>
</dbReference>
<evidence type="ECO:0000313" key="2">
    <source>
        <dbReference type="EMBL" id="MCY8315850.1"/>
    </source>
</evidence>
<dbReference type="RefSeq" id="WP_268526743.1">
    <property type="nucleotide sequence ID" value="NZ_CBDIAD010000055.1"/>
</dbReference>
<reference evidence="2" key="1">
    <citation type="submission" date="2022-02" db="EMBL/GenBank/DDBJ databases">
        <title>Crop Bioprotection Bacillus Genome Sequencing.</title>
        <authorList>
            <person name="Dunlap C."/>
        </authorList>
    </citation>
    <scope>NUCLEOTIDE SEQUENCE</scope>
    <source>
        <strain evidence="2">98-1</strain>
    </source>
</reference>
<dbReference type="PANTHER" id="PTHR30411:SF1">
    <property type="entry name" value="CYTOPLASMIC PROTEIN"/>
    <property type="match status" value="1"/>
</dbReference>
<dbReference type="GO" id="GO:0002161">
    <property type="term" value="F:aminoacyl-tRNA deacylase activity"/>
    <property type="evidence" value="ECO:0007669"/>
    <property type="project" value="InterPro"/>
</dbReference>
<dbReference type="Gene3D" id="3.90.960.10">
    <property type="entry name" value="YbaK/aminoacyl-tRNA synthetase-associated domain"/>
    <property type="match status" value="1"/>
</dbReference>
<protein>
    <submittedName>
        <fullName evidence="2">Aminoacyl-tRNA deacylase</fullName>
    </submittedName>
</protein>
<dbReference type="InterPro" id="IPR007214">
    <property type="entry name" value="YbaK/aa-tRNA-synth-assoc-dom"/>
</dbReference>
<dbReference type="EMBL" id="JALAOH010000007">
    <property type="protein sequence ID" value="MCY8315850.1"/>
    <property type="molecule type" value="Genomic_DNA"/>
</dbReference>
<feature type="domain" description="YbaK/aminoacyl-tRNA synthetase-associated" evidence="1">
    <location>
        <begin position="28"/>
        <end position="145"/>
    </location>
</feature>
<dbReference type="Pfam" id="PF04073">
    <property type="entry name" value="tRNA_edit"/>
    <property type="match status" value="1"/>
</dbReference>
<sequence length="158" mass="17418">MNKLPAHLFLDDLKLEYTSMSFSTSTEKGAANVAKELNFNERQMVKTLIFETGQSEKILVMVGGDQNIKSGKLKKAVGSKNIKMASPATVKELTGYQIGSIPPFGWQPTHFRSFIDRTLMKEDTLGVGAGVWGNEIIITPQNLKKASKAQEVDIVTEQ</sequence>
<accession>A0AAP3CJ02</accession>
<dbReference type="SUPFAM" id="SSF55826">
    <property type="entry name" value="YbaK/ProRS associated domain"/>
    <property type="match status" value="1"/>
</dbReference>
<dbReference type="PANTHER" id="PTHR30411">
    <property type="entry name" value="CYTOPLASMIC PROTEIN"/>
    <property type="match status" value="1"/>
</dbReference>
<proteinExistence type="predicted"/>